<organism evidence="6 7">
    <name type="scientific">Pedosphaera parvula (strain Ellin514)</name>
    <dbReference type="NCBI Taxonomy" id="320771"/>
    <lineage>
        <taxon>Bacteria</taxon>
        <taxon>Pseudomonadati</taxon>
        <taxon>Verrucomicrobiota</taxon>
        <taxon>Pedosphaerae</taxon>
        <taxon>Pedosphaerales</taxon>
        <taxon>Pedosphaeraceae</taxon>
        <taxon>Pedosphaera</taxon>
    </lineage>
</organism>
<evidence type="ECO:0000259" key="5">
    <source>
        <dbReference type="Pfam" id="PF10672"/>
    </source>
</evidence>
<dbReference type="PANTHER" id="PTHR43042:SF3">
    <property type="entry name" value="RIBOSOMAL RNA LARGE SUBUNIT METHYLTRANSFERASE YWBD-RELATED"/>
    <property type="match status" value="1"/>
</dbReference>
<dbReference type="GO" id="GO:0032259">
    <property type="term" value="P:methylation"/>
    <property type="evidence" value="ECO:0007669"/>
    <property type="project" value="UniProtKB-KW"/>
</dbReference>
<dbReference type="AlphaFoldDB" id="B9XS18"/>
<feature type="domain" description="S-adenosylmethionine-dependent methyltransferase" evidence="5">
    <location>
        <begin position="311"/>
        <end position="520"/>
    </location>
</feature>
<keyword evidence="3" id="KW-0949">S-adenosyl-L-methionine</keyword>
<dbReference type="GO" id="GO:0003723">
    <property type="term" value="F:RNA binding"/>
    <property type="evidence" value="ECO:0007669"/>
    <property type="project" value="InterPro"/>
</dbReference>
<reference evidence="6 7" key="1">
    <citation type="journal article" date="2011" name="J. Bacteriol.">
        <title>Genome sequence of 'Pedosphaera parvula' Ellin514, an aerobic Verrucomicrobial isolate from pasture soil.</title>
        <authorList>
            <person name="Kant R."/>
            <person name="van Passel M.W."/>
            <person name="Sangwan P."/>
            <person name="Palva A."/>
            <person name="Lucas S."/>
            <person name="Copeland A."/>
            <person name="Lapidus A."/>
            <person name="Glavina Del Rio T."/>
            <person name="Dalin E."/>
            <person name="Tice H."/>
            <person name="Bruce D."/>
            <person name="Goodwin L."/>
            <person name="Pitluck S."/>
            <person name="Chertkov O."/>
            <person name="Larimer F.W."/>
            <person name="Land M.L."/>
            <person name="Hauser L."/>
            <person name="Brettin T.S."/>
            <person name="Detter J.C."/>
            <person name="Han S."/>
            <person name="de Vos W.M."/>
            <person name="Janssen P.H."/>
            <person name="Smidt H."/>
        </authorList>
    </citation>
    <scope>NUCLEOTIDE SEQUENCE [LARGE SCALE GENOMIC DNA]</scope>
    <source>
        <strain evidence="6 7">Ellin514</strain>
    </source>
</reference>
<evidence type="ECO:0000256" key="2">
    <source>
        <dbReference type="ARBA" id="ARBA00022679"/>
    </source>
</evidence>
<evidence type="ECO:0000313" key="6">
    <source>
        <dbReference type="EMBL" id="EEF57350.1"/>
    </source>
</evidence>
<keyword evidence="2" id="KW-0808">Transferase</keyword>
<keyword evidence="1" id="KW-0489">Methyltransferase</keyword>
<comment type="caution">
    <text evidence="6">The sequence shown here is derived from an EMBL/GenBank/DDBJ whole genome shotgun (WGS) entry which is preliminary data.</text>
</comment>
<gene>
    <name evidence="6" type="ORF">Cflav_PD0571</name>
</gene>
<dbReference type="STRING" id="320771.Cflav_PD0571"/>
<dbReference type="GO" id="GO:0009982">
    <property type="term" value="F:pseudouridine synthase activity"/>
    <property type="evidence" value="ECO:0007669"/>
    <property type="project" value="InterPro"/>
</dbReference>
<dbReference type="GO" id="GO:0008168">
    <property type="term" value="F:methyltransferase activity"/>
    <property type="evidence" value="ECO:0007669"/>
    <property type="project" value="UniProtKB-KW"/>
</dbReference>
<dbReference type="Gene3D" id="3.40.50.150">
    <property type="entry name" value="Vaccinia Virus protein VP39"/>
    <property type="match status" value="1"/>
</dbReference>
<dbReference type="InterPro" id="IPR006224">
    <property type="entry name" value="PsdUridine_synth_RluA-like_CS"/>
</dbReference>
<dbReference type="InterPro" id="IPR029063">
    <property type="entry name" value="SAM-dependent_MTases_sf"/>
</dbReference>
<proteinExistence type="predicted"/>
<dbReference type="InterPro" id="IPR019614">
    <property type="entry name" value="SAM-dep_methyl-trfase"/>
</dbReference>
<protein>
    <submittedName>
        <fullName evidence="6">Pseudouridine synthase</fullName>
    </submittedName>
</protein>
<dbReference type="GO" id="GO:0140098">
    <property type="term" value="F:catalytic activity, acting on RNA"/>
    <property type="evidence" value="ECO:0007669"/>
    <property type="project" value="UniProtKB-ARBA"/>
</dbReference>
<dbReference type="Pfam" id="PF00849">
    <property type="entry name" value="PseudoU_synth_2"/>
    <property type="match status" value="1"/>
</dbReference>
<dbReference type="RefSeq" id="WP_007418601.1">
    <property type="nucleotide sequence ID" value="NZ_ABOX02000072.1"/>
</dbReference>
<keyword evidence="7" id="KW-1185">Reference proteome</keyword>
<evidence type="ECO:0000256" key="1">
    <source>
        <dbReference type="ARBA" id="ARBA00022603"/>
    </source>
</evidence>
<dbReference type="EMBL" id="ABOX02000072">
    <property type="protein sequence ID" value="EEF57350.1"/>
    <property type="molecule type" value="Genomic_DNA"/>
</dbReference>
<dbReference type="InterPro" id="IPR006145">
    <property type="entry name" value="PsdUridine_synth_RsuA/RluA"/>
</dbReference>
<name>B9XS18_PEDPL</name>
<dbReference type="Pfam" id="PF10672">
    <property type="entry name" value="Methyltrans_SAM"/>
    <property type="match status" value="1"/>
</dbReference>
<dbReference type="CDD" id="cd02869">
    <property type="entry name" value="PseudoU_synth_RluA_like"/>
    <property type="match status" value="1"/>
</dbReference>
<dbReference type="GO" id="GO:0001522">
    <property type="term" value="P:pseudouridine synthesis"/>
    <property type="evidence" value="ECO:0007669"/>
    <property type="project" value="InterPro"/>
</dbReference>
<dbReference type="Gene3D" id="3.30.750.80">
    <property type="entry name" value="RNA methyltransferase domain (HRMD) like"/>
    <property type="match status" value="1"/>
</dbReference>
<feature type="domain" description="Pseudouridine synthase RsuA/RluA-like" evidence="4">
    <location>
        <begin position="18"/>
        <end position="165"/>
    </location>
</feature>
<evidence type="ECO:0000256" key="3">
    <source>
        <dbReference type="ARBA" id="ARBA00022691"/>
    </source>
</evidence>
<dbReference type="PROSITE" id="PS01129">
    <property type="entry name" value="PSI_RLU"/>
    <property type="match status" value="1"/>
</dbReference>
<dbReference type="OrthoDB" id="9805492at2"/>
<dbReference type="InterPro" id="IPR020103">
    <property type="entry name" value="PsdUridine_synth_cat_dom_sf"/>
</dbReference>
<accession>B9XS18</accession>
<evidence type="ECO:0000259" key="4">
    <source>
        <dbReference type="Pfam" id="PF00849"/>
    </source>
</evidence>
<dbReference type="PANTHER" id="PTHR43042">
    <property type="entry name" value="SAM-DEPENDENT METHYLTRANSFERASE"/>
    <property type="match status" value="1"/>
</dbReference>
<evidence type="ECO:0000313" key="7">
    <source>
        <dbReference type="Proteomes" id="UP000003688"/>
    </source>
</evidence>
<dbReference type="Proteomes" id="UP000003688">
    <property type="component" value="Unassembled WGS sequence"/>
</dbReference>
<dbReference type="SUPFAM" id="SSF53335">
    <property type="entry name" value="S-adenosyl-L-methionine-dependent methyltransferases"/>
    <property type="match status" value="1"/>
</dbReference>
<dbReference type="GO" id="GO:0006396">
    <property type="term" value="P:RNA processing"/>
    <property type="evidence" value="ECO:0007669"/>
    <property type="project" value="UniProtKB-ARBA"/>
</dbReference>
<sequence length="536" mass="60048">MDSSGEEAGRLILFEDEHLLVVNKPAGMNTHAPSPYAGEGIYEWLKHREPRWASLAIVHRLDKETSGVMVFGKTTVANRSLTEQFTNHSIRKKYLLLTDKVVSSQTSTMVSCLVRVGEKYLSRPVHAGGEKAETHFEVITKAEGGTLVEAEPITGRTHQIRVHAAEQGFPILGDALYGGTKASRVCLHAAELKLKHPGTNAEMTFRAEPNFQENARLVLREAVVDQKETNAWRLIHGASDGWAGWYVERLGDFLLSQSEQPVSAEQKAELQRLMNLYSARGVFHKILNKQVRRTNVQQASPQLVLGDAVPDVFTMQENGLRYELSFNEGYSVGLFLDQRDNRRRIVANHIAAGFPLFPNGAERKEVLNTFAYTCGFSVCAAKVGAKVTSLDLSKKYLEWGKRNFELNQIDPTQHDFIYGDTFDWMKRLGKKGRAYDLIVLDPPTFSQSKEHGAFQAEKDYGELVSAALPILKSQGVLLASTNAARLEPEKFLEMVSAAVLATRRKILQQHYVPQPPDFPVSREEPAYLKTVWLRVS</sequence>
<dbReference type="SUPFAM" id="SSF55120">
    <property type="entry name" value="Pseudouridine synthase"/>
    <property type="match status" value="1"/>
</dbReference>
<dbReference type="Gene3D" id="3.30.2350.10">
    <property type="entry name" value="Pseudouridine synthase"/>
    <property type="match status" value="1"/>
</dbReference>
<dbReference type="CDD" id="cd02440">
    <property type="entry name" value="AdoMet_MTases"/>
    <property type="match status" value="1"/>
</dbReference>